<feature type="compositionally biased region" description="Polar residues" evidence="1">
    <location>
        <begin position="60"/>
        <end position="80"/>
    </location>
</feature>
<comment type="caution">
    <text evidence="2">The sequence shown here is derived from an EMBL/GenBank/DDBJ whole genome shotgun (WGS) entry which is preliminary data.</text>
</comment>
<accession>A0ABY2SRW6</accession>
<evidence type="ECO:0000256" key="1">
    <source>
        <dbReference type="SAM" id="MobiDB-lite"/>
    </source>
</evidence>
<feature type="region of interest" description="Disordered" evidence="1">
    <location>
        <begin position="58"/>
        <end position="80"/>
    </location>
</feature>
<dbReference type="EMBL" id="SZPQ01000001">
    <property type="protein sequence ID" value="TKI08926.1"/>
    <property type="molecule type" value="Genomic_DNA"/>
</dbReference>
<organism evidence="2 3">
    <name type="scientific">Martelella alba</name>
    <dbReference type="NCBI Taxonomy" id="2590451"/>
    <lineage>
        <taxon>Bacteria</taxon>
        <taxon>Pseudomonadati</taxon>
        <taxon>Pseudomonadota</taxon>
        <taxon>Alphaproteobacteria</taxon>
        <taxon>Hyphomicrobiales</taxon>
        <taxon>Aurantimonadaceae</taxon>
        <taxon>Martelella</taxon>
    </lineage>
</organism>
<evidence type="ECO:0000313" key="3">
    <source>
        <dbReference type="Proteomes" id="UP000305202"/>
    </source>
</evidence>
<evidence type="ECO:0000313" key="2">
    <source>
        <dbReference type="EMBL" id="TKI08926.1"/>
    </source>
</evidence>
<name>A0ABY2SRW6_9HYPH</name>
<proteinExistence type="predicted"/>
<gene>
    <name evidence="2" type="ORF">FCN80_01030</name>
</gene>
<dbReference type="Proteomes" id="UP000305202">
    <property type="component" value="Unassembled WGS sequence"/>
</dbReference>
<sequence>MYYRVAVMAEVLQSLGTLTKEEITAEVLLAGLTDEDMDILDAELAGLKKKRMRAVPALTDSASPLSPSDATASALTVSQE</sequence>
<keyword evidence="3" id="KW-1185">Reference proteome</keyword>
<protein>
    <submittedName>
        <fullName evidence="2">Uncharacterized protein</fullName>
    </submittedName>
</protein>
<reference evidence="2 3" key="1">
    <citation type="submission" date="2019-04" db="EMBL/GenBank/DDBJ databases">
        <authorList>
            <person name="Li M."/>
            <person name="Gao C."/>
        </authorList>
    </citation>
    <scope>NUCLEOTIDE SEQUENCE [LARGE SCALE GENOMIC DNA]</scope>
    <source>
        <strain evidence="2 3">BGMRC 2031</strain>
    </source>
</reference>